<proteinExistence type="predicted"/>
<evidence type="ECO:0000313" key="5">
    <source>
        <dbReference type="Proteomes" id="UP000324632"/>
    </source>
</evidence>
<feature type="signal peptide" evidence="2">
    <location>
        <begin position="1"/>
        <end position="17"/>
    </location>
</feature>
<dbReference type="Proteomes" id="UP000324632">
    <property type="component" value="Chromosome 14"/>
</dbReference>
<keyword evidence="2" id="KW-0732">Signal</keyword>
<sequence length="372" mass="41656">MKNLLLLYSLILNGVFGIKPGDVKVSVMEGDSVTLHSIDAEIKGASNLEWKFKDTIIATIDIEVKKEAEYPHETLKDRLNLDDQTGSLTITNITSEDSGTYQVQIRGSRGIEHKTFIVSVSDEVSKVSVMEGDSFTLHTDLTDGKTDNVKWNFNGAVLLTDPRFNNSVVSHLTGHLNIKNTRRDQSGLYKVETSGTGFILHKTFRVDVSVEPESLSAVVGELVTLHTDLTDIHRDDLIVWKFKDILIVQFERMSIGPSYSDGRFRDRLKMDDQTGSLTITNFRSEDSGLYDVNITSSKNIIHKKFSVTAMAESSHRSNWEITVAGLVGFVLGIIVLGVSFIMYKCYRRRLSKNEKNETCEHLNQKSSNINGT</sequence>
<dbReference type="CDD" id="cd00096">
    <property type="entry name" value="Ig"/>
    <property type="match status" value="1"/>
</dbReference>
<name>A0A5A9NSC6_9TELE</name>
<dbReference type="InterPro" id="IPR013106">
    <property type="entry name" value="Ig_V-set"/>
</dbReference>
<dbReference type="InterPro" id="IPR007110">
    <property type="entry name" value="Ig-like_dom"/>
</dbReference>
<evidence type="ECO:0000313" key="4">
    <source>
        <dbReference type="EMBL" id="KAA0711806.1"/>
    </source>
</evidence>
<dbReference type="AlphaFoldDB" id="A0A5A9NSC6"/>
<comment type="caution">
    <text evidence="4">The sequence shown here is derived from an EMBL/GenBank/DDBJ whole genome shotgun (WGS) entry which is preliminary data.</text>
</comment>
<evidence type="ECO:0000256" key="1">
    <source>
        <dbReference type="SAM" id="Phobius"/>
    </source>
</evidence>
<dbReference type="SMART" id="SM00409">
    <property type="entry name" value="IG"/>
    <property type="match status" value="3"/>
</dbReference>
<feature type="domain" description="Ig-like" evidence="3">
    <location>
        <begin position="20"/>
        <end position="119"/>
    </location>
</feature>
<keyword evidence="1" id="KW-1133">Transmembrane helix</keyword>
<organism evidence="4 5">
    <name type="scientific">Triplophysa tibetana</name>
    <dbReference type="NCBI Taxonomy" id="1572043"/>
    <lineage>
        <taxon>Eukaryota</taxon>
        <taxon>Metazoa</taxon>
        <taxon>Chordata</taxon>
        <taxon>Craniata</taxon>
        <taxon>Vertebrata</taxon>
        <taxon>Euteleostomi</taxon>
        <taxon>Actinopterygii</taxon>
        <taxon>Neopterygii</taxon>
        <taxon>Teleostei</taxon>
        <taxon>Ostariophysi</taxon>
        <taxon>Cypriniformes</taxon>
        <taxon>Nemacheilidae</taxon>
        <taxon>Triplophysa</taxon>
    </lineage>
</organism>
<evidence type="ECO:0000256" key="2">
    <source>
        <dbReference type="SAM" id="SignalP"/>
    </source>
</evidence>
<gene>
    <name evidence="4" type="ORF">E1301_Tti019121</name>
</gene>
<keyword evidence="1" id="KW-0472">Membrane</keyword>
<dbReference type="PANTHER" id="PTHR21063:SF4">
    <property type="entry name" value="CD48 ANTIGEN-RELATED"/>
    <property type="match status" value="1"/>
</dbReference>
<dbReference type="InterPro" id="IPR036179">
    <property type="entry name" value="Ig-like_dom_sf"/>
</dbReference>
<feature type="transmembrane region" description="Helical" evidence="1">
    <location>
        <begin position="321"/>
        <end position="343"/>
    </location>
</feature>
<dbReference type="Pfam" id="PF07679">
    <property type="entry name" value="I-set"/>
    <property type="match status" value="1"/>
</dbReference>
<dbReference type="Gene3D" id="2.60.40.10">
    <property type="entry name" value="Immunoglobulins"/>
    <property type="match status" value="3"/>
</dbReference>
<dbReference type="InterPro" id="IPR013098">
    <property type="entry name" value="Ig_I-set"/>
</dbReference>
<dbReference type="InterPro" id="IPR013783">
    <property type="entry name" value="Ig-like_fold"/>
</dbReference>
<dbReference type="Pfam" id="PF07686">
    <property type="entry name" value="V-set"/>
    <property type="match status" value="2"/>
</dbReference>
<dbReference type="SUPFAM" id="SSF48726">
    <property type="entry name" value="Immunoglobulin"/>
    <property type="match status" value="3"/>
</dbReference>
<feature type="chain" id="PRO_5022973074" description="Ig-like domain-containing protein" evidence="2">
    <location>
        <begin position="18"/>
        <end position="372"/>
    </location>
</feature>
<reference evidence="4 5" key="1">
    <citation type="journal article" date="2019" name="Mol. Ecol. Resour.">
        <title>Chromosome-level genome assembly of Triplophysa tibetana, a fish adapted to the harsh high-altitude environment of the Tibetan Plateau.</title>
        <authorList>
            <person name="Yang X."/>
            <person name="Liu H."/>
            <person name="Ma Z."/>
            <person name="Zou Y."/>
            <person name="Zou M."/>
            <person name="Mao Y."/>
            <person name="Li X."/>
            <person name="Wang H."/>
            <person name="Chen T."/>
            <person name="Wang W."/>
            <person name="Yang R."/>
        </authorList>
    </citation>
    <scope>NUCLEOTIDE SEQUENCE [LARGE SCALE GENOMIC DNA]</scope>
    <source>
        <strain evidence="4">TTIB1903HZAU</strain>
        <tissue evidence="4">Muscle</tissue>
    </source>
</reference>
<protein>
    <recommendedName>
        <fullName evidence="3">Ig-like domain-containing protein</fullName>
    </recommendedName>
</protein>
<dbReference type="InterPro" id="IPR003599">
    <property type="entry name" value="Ig_sub"/>
</dbReference>
<evidence type="ECO:0000259" key="3">
    <source>
        <dbReference type="PROSITE" id="PS50835"/>
    </source>
</evidence>
<dbReference type="EMBL" id="SOYY01000014">
    <property type="protein sequence ID" value="KAA0711806.1"/>
    <property type="molecule type" value="Genomic_DNA"/>
</dbReference>
<dbReference type="PANTHER" id="PTHR21063">
    <property type="entry name" value="LFA-3"/>
    <property type="match status" value="1"/>
</dbReference>
<keyword evidence="1" id="KW-0812">Transmembrane</keyword>
<accession>A0A5A9NSC6</accession>
<keyword evidence="5" id="KW-1185">Reference proteome</keyword>
<dbReference type="PROSITE" id="PS50835">
    <property type="entry name" value="IG_LIKE"/>
    <property type="match status" value="1"/>
</dbReference>